<name>A0AAU4K6Z2_9NOCA</name>
<evidence type="ECO:0000313" key="2">
    <source>
        <dbReference type="EMBL" id="WUM21767.1"/>
    </source>
</evidence>
<organism evidence="2 3">
    <name type="scientific">Williamsia herbipolensis</name>
    <dbReference type="NCBI Taxonomy" id="1603258"/>
    <lineage>
        <taxon>Bacteria</taxon>
        <taxon>Bacillati</taxon>
        <taxon>Actinomycetota</taxon>
        <taxon>Actinomycetes</taxon>
        <taxon>Mycobacteriales</taxon>
        <taxon>Nocardiaceae</taxon>
        <taxon>Williamsia</taxon>
    </lineage>
</organism>
<proteinExistence type="predicted"/>
<dbReference type="Proteomes" id="UP001432128">
    <property type="component" value="Chromosome"/>
</dbReference>
<accession>A0AAU4K6Z2</accession>
<dbReference type="KEGG" id="whr:OG579_08360"/>
<dbReference type="Pfam" id="PF13196">
    <property type="entry name" value="DUF4012"/>
    <property type="match status" value="1"/>
</dbReference>
<keyword evidence="1" id="KW-0472">Membrane</keyword>
<dbReference type="RefSeq" id="WP_328858751.1">
    <property type="nucleotide sequence ID" value="NZ_CP108021.1"/>
</dbReference>
<dbReference type="InterPro" id="IPR025101">
    <property type="entry name" value="DUF4012"/>
</dbReference>
<keyword evidence="1" id="KW-1133">Transmembrane helix</keyword>
<dbReference type="AlphaFoldDB" id="A0AAU4K6Z2"/>
<dbReference type="EMBL" id="CP108021">
    <property type="protein sequence ID" value="WUM21767.1"/>
    <property type="molecule type" value="Genomic_DNA"/>
</dbReference>
<evidence type="ECO:0000256" key="1">
    <source>
        <dbReference type="SAM" id="Phobius"/>
    </source>
</evidence>
<gene>
    <name evidence="2" type="ORF">OG579_08360</name>
</gene>
<keyword evidence="1" id="KW-0812">Transmembrane</keyword>
<feature type="transmembrane region" description="Helical" evidence="1">
    <location>
        <begin position="20"/>
        <end position="42"/>
    </location>
</feature>
<evidence type="ECO:0000313" key="3">
    <source>
        <dbReference type="Proteomes" id="UP001432128"/>
    </source>
</evidence>
<protein>
    <submittedName>
        <fullName evidence="2">DUF4012 domain-containing protein</fullName>
    </submittedName>
</protein>
<reference evidence="2 3" key="1">
    <citation type="submission" date="2022-10" db="EMBL/GenBank/DDBJ databases">
        <title>The complete genomes of actinobacterial strains from the NBC collection.</title>
        <authorList>
            <person name="Joergensen T.S."/>
            <person name="Alvarez Arevalo M."/>
            <person name="Sterndorff E.B."/>
            <person name="Faurdal D."/>
            <person name="Vuksanovic O."/>
            <person name="Mourched A.-S."/>
            <person name="Charusanti P."/>
            <person name="Shaw S."/>
            <person name="Blin K."/>
            <person name="Weber T."/>
        </authorList>
    </citation>
    <scope>NUCLEOTIDE SEQUENCE [LARGE SCALE GENOMIC DNA]</scope>
    <source>
        <strain evidence="2 3">NBC_00319</strain>
    </source>
</reference>
<sequence>MTASTEASPARPRRRRRRILLVVGLLVALLVIAVLYLGYLAYKAKGDLETARTQATAARSAVLDGDVAKAKAAAAQAQSSSESARSKTHDIVWSAAAAVPWLGDPLDSVSQISDVVADLSREVLTPIADLATTLDPTNLRTGDKGINTTLLAQNETKLGTIADAAERIDTRAAGIDGSWFSTVSDARDQLVGQTTKTSRFIRGTDTAAKLLPPMLGNNGVRRYFFAFQTPAESRATGGLLGAYGVISARDGRVNVDNLGPNTTLRAPSRPIDLGAEFDTNYAINRPYVDSRNSNVSSHFPYAAQIWMSMWRQQTGTPLDGALATDPIALSYLLKATGPITLTDGEQITGDNVVDITLSSSYKRFGGDNPARKAYLQEIASKAITTLTTARGNTGGVLEALGRAVHERRLMVYSNRADEQALLASSGLAHEVQQTGAPYAEVTVGNLAGNKIDYYLRRSVRYESGACTGDMRQSTLTVSLTNTATDLSLPAYVIGGLGNPDKRIRPGTNYANVTANLTNGAVLQTITVDGESPLYGTGTELGHLHVMTQLRIKPGATAVVKYTYLEPTSARGAAVVPVQPLVDQPAVTVNVPQCR</sequence>
<keyword evidence="3" id="KW-1185">Reference proteome</keyword>